<evidence type="ECO:0000259" key="1">
    <source>
        <dbReference type="PROSITE" id="PS51468"/>
    </source>
</evidence>
<dbReference type="InterPro" id="IPR013694">
    <property type="entry name" value="VIT"/>
</dbReference>
<dbReference type="PROSITE" id="PS51468">
    <property type="entry name" value="VIT"/>
    <property type="match status" value="1"/>
</dbReference>
<dbReference type="Proteomes" id="UP000039865">
    <property type="component" value="Unassembled WGS sequence"/>
</dbReference>
<dbReference type="OrthoDB" id="1729737at2759"/>
<name>A0A078AYU3_STYLE</name>
<organism evidence="2 3">
    <name type="scientific">Stylonychia lemnae</name>
    <name type="common">Ciliate</name>
    <dbReference type="NCBI Taxonomy" id="5949"/>
    <lineage>
        <taxon>Eukaryota</taxon>
        <taxon>Sar</taxon>
        <taxon>Alveolata</taxon>
        <taxon>Ciliophora</taxon>
        <taxon>Intramacronucleata</taxon>
        <taxon>Spirotrichea</taxon>
        <taxon>Stichotrichia</taxon>
        <taxon>Sporadotrichida</taxon>
        <taxon>Oxytrichidae</taxon>
        <taxon>Stylonychinae</taxon>
        <taxon>Stylonychia</taxon>
    </lineage>
</organism>
<gene>
    <name evidence="2" type="primary">Contig13414.g14321</name>
    <name evidence="2" type="ORF">STYLEM_16409</name>
</gene>
<sequence>MVNLANITSNQHVDNMEPQSANHLKKKANKQLPLWKIFRCWNKFNFIINDRDQPMHFKSQSINVQVHDMIAKINISQVFLNKLQEAVEATYQFPTDPDVVVSRLVIEMDDRVIEGKIMEKEKAQEKYDDAIAGGKAAICFK</sequence>
<evidence type="ECO:0000313" key="2">
    <source>
        <dbReference type="EMBL" id="CDW87306.1"/>
    </source>
</evidence>
<evidence type="ECO:0000313" key="3">
    <source>
        <dbReference type="Proteomes" id="UP000039865"/>
    </source>
</evidence>
<reference evidence="2 3" key="1">
    <citation type="submission" date="2014-06" db="EMBL/GenBank/DDBJ databases">
        <authorList>
            <person name="Swart Estienne"/>
        </authorList>
    </citation>
    <scope>NUCLEOTIDE SEQUENCE [LARGE SCALE GENOMIC DNA]</scope>
    <source>
        <strain evidence="2 3">130c</strain>
    </source>
</reference>
<dbReference type="AlphaFoldDB" id="A0A078AYU3"/>
<dbReference type="EMBL" id="CCKQ01015491">
    <property type="protein sequence ID" value="CDW87306.1"/>
    <property type="molecule type" value="Genomic_DNA"/>
</dbReference>
<dbReference type="InParanoid" id="A0A078AYU3"/>
<dbReference type="PANTHER" id="PTHR45737:SF6">
    <property type="entry name" value="VON WILLEBRAND FACTOR A DOMAIN-CONTAINING PROTEIN 5A"/>
    <property type="match status" value="1"/>
</dbReference>
<feature type="domain" description="VIT" evidence="1">
    <location>
        <begin position="41"/>
        <end position="141"/>
    </location>
</feature>
<dbReference type="PANTHER" id="PTHR45737">
    <property type="entry name" value="VON WILLEBRAND FACTOR A DOMAIN-CONTAINING PROTEIN 5A"/>
    <property type="match status" value="1"/>
</dbReference>
<accession>A0A078AYU3</accession>
<keyword evidence="3" id="KW-1185">Reference proteome</keyword>
<dbReference type="Pfam" id="PF08487">
    <property type="entry name" value="VIT"/>
    <property type="match status" value="1"/>
</dbReference>
<proteinExistence type="predicted"/>
<protein>
    <recommendedName>
        <fullName evidence="1">VIT domain-containing protein</fullName>
    </recommendedName>
</protein>